<sequence length="154" mass="17393">MRPPIRPKAQSQVLLCADFTYTRFFFLAHSPRLPIGRRHRCPASCSALIGPQHVRQHPACIRSGNVCCVFRGEEERKRKYVTGEGKRVERVEDRERAIRRHGVVSEITKRPAVLHAHSALVGYPEDGSRQQGKPVLAEIKSRRVCLCWAAVAAC</sequence>
<comment type="caution">
    <text evidence="1">The sequence shown here is derived from an EMBL/GenBank/DDBJ whole genome shotgun (WGS) entry which is preliminary data.</text>
</comment>
<proteinExistence type="predicted"/>
<accession>A0AAV7THD8</accession>
<dbReference type="AlphaFoldDB" id="A0AAV7THD8"/>
<evidence type="ECO:0000313" key="1">
    <source>
        <dbReference type="EMBL" id="KAJ1175680.1"/>
    </source>
</evidence>
<reference evidence="1" key="1">
    <citation type="journal article" date="2022" name="bioRxiv">
        <title>Sequencing and chromosome-scale assembly of the giantPleurodeles waltlgenome.</title>
        <authorList>
            <person name="Brown T."/>
            <person name="Elewa A."/>
            <person name="Iarovenko S."/>
            <person name="Subramanian E."/>
            <person name="Araus A.J."/>
            <person name="Petzold A."/>
            <person name="Susuki M."/>
            <person name="Suzuki K.-i.T."/>
            <person name="Hayashi T."/>
            <person name="Toyoda A."/>
            <person name="Oliveira C."/>
            <person name="Osipova E."/>
            <person name="Leigh N.D."/>
            <person name="Simon A."/>
            <person name="Yun M.H."/>
        </authorList>
    </citation>
    <scope>NUCLEOTIDE SEQUENCE</scope>
    <source>
        <strain evidence="1">20211129_DDA</strain>
        <tissue evidence="1">Liver</tissue>
    </source>
</reference>
<evidence type="ECO:0000313" key="2">
    <source>
        <dbReference type="Proteomes" id="UP001066276"/>
    </source>
</evidence>
<keyword evidence="2" id="KW-1185">Reference proteome</keyword>
<name>A0AAV7THD8_PLEWA</name>
<dbReference type="Proteomes" id="UP001066276">
    <property type="component" value="Chromosome 3_2"/>
</dbReference>
<protein>
    <submittedName>
        <fullName evidence="1">Uncharacterized protein</fullName>
    </submittedName>
</protein>
<dbReference type="EMBL" id="JANPWB010000006">
    <property type="protein sequence ID" value="KAJ1175680.1"/>
    <property type="molecule type" value="Genomic_DNA"/>
</dbReference>
<gene>
    <name evidence="1" type="ORF">NDU88_000967</name>
</gene>
<organism evidence="1 2">
    <name type="scientific">Pleurodeles waltl</name>
    <name type="common">Iberian ribbed newt</name>
    <dbReference type="NCBI Taxonomy" id="8319"/>
    <lineage>
        <taxon>Eukaryota</taxon>
        <taxon>Metazoa</taxon>
        <taxon>Chordata</taxon>
        <taxon>Craniata</taxon>
        <taxon>Vertebrata</taxon>
        <taxon>Euteleostomi</taxon>
        <taxon>Amphibia</taxon>
        <taxon>Batrachia</taxon>
        <taxon>Caudata</taxon>
        <taxon>Salamandroidea</taxon>
        <taxon>Salamandridae</taxon>
        <taxon>Pleurodelinae</taxon>
        <taxon>Pleurodeles</taxon>
    </lineage>
</organism>